<dbReference type="EMBL" id="JASAOG010000018">
    <property type="protein sequence ID" value="KAK0064114.1"/>
    <property type="molecule type" value="Genomic_DNA"/>
</dbReference>
<proteinExistence type="predicted"/>
<reference evidence="1" key="1">
    <citation type="journal article" date="2023" name="PLoS Negl. Trop. Dis.">
        <title>A genome sequence for Biomphalaria pfeifferi, the major vector snail for the human-infecting parasite Schistosoma mansoni.</title>
        <authorList>
            <person name="Bu L."/>
            <person name="Lu L."/>
            <person name="Laidemitt M.R."/>
            <person name="Zhang S.M."/>
            <person name="Mutuku M."/>
            <person name="Mkoji G."/>
            <person name="Steinauer M."/>
            <person name="Loker E.S."/>
        </authorList>
    </citation>
    <scope>NUCLEOTIDE SEQUENCE</scope>
    <source>
        <strain evidence="1">KasaAsao</strain>
    </source>
</reference>
<dbReference type="Proteomes" id="UP001233172">
    <property type="component" value="Unassembled WGS sequence"/>
</dbReference>
<reference evidence="1" key="2">
    <citation type="submission" date="2023-04" db="EMBL/GenBank/DDBJ databases">
        <authorList>
            <person name="Bu L."/>
            <person name="Lu L."/>
            <person name="Laidemitt M.R."/>
            <person name="Zhang S.M."/>
            <person name="Mutuku M."/>
            <person name="Mkoji G."/>
            <person name="Steinauer M."/>
            <person name="Loker E.S."/>
        </authorList>
    </citation>
    <scope>NUCLEOTIDE SEQUENCE</scope>
    <source>
        <strain evidence="1">KasaAsao</strain>
        <tissue evidence="1">Whole Snail</tissue>
    </source>
</reference>
<comment type="caution">
    <text evidence="1">The sequence shown here is derived from an EMBL/GenBank/DDBJ whole genome shotgun (WGS) entry which is preliminary data.</text>
</comment>
<protein>
    <submittedName>
        <fullName evidence="1">Uncharacterized protein</fullName>
    </submittedName>
</protein>
<evidence type="ECO:0000313" key="2">
    <source>
        <dbReference type="Proteomes" id="UP001233172"/>
    </source>
</evidence>
<dbReference type="AlphaFoldDB" id="A0AAD8FI95"/>
<keyword evidence="2" id="KW-1185">Reference proteome</keyword>
<sequence length="79" mass="8943">MTPTCGSRYQQRWVMPTASKTFFRHFVLFMLQGWTVEPTPPHPFPLLARSDNAKKKKICVTTGVARSACCELLDLASNQ</sequence>
<accession>A0AAD8FI95</accession>
<organism evidence="1 2">
    <name type="scientific">Biomphalaria pfeifferi</name>
    <name type="common">Bloodfluke planorb</name>
    <name type="synonym">Freshwater snail</name>
    <dbReference type="NCBI Taxonomy" id="112525"/>
    <lineage>
        <taxon>Eukaryota</taxon>
        <taxon>Metazoa</taxon>
        <taxon>Spiralia</taxon>
        <taxon>Lophotrochozoa</taxon>
        <taxon>Mollusca</taxon>
        <taxon>Gastropoda</taxon>
        <taxon>Heterobranchia</taxon>
        <taxon>Euthyneura</taxon>
        <taxon>Panpulmonata</taxon>
        <taxon>Hygrophila</taxon>
        <taxon>Lymnaeoidea</taxon>
        <taxon>Planorbidae</taxon>
        <taxon>Biomphalaria</taxon>
    </lineage>
</organism>
<name>A0AAD8FI95_BIOPF</name>
<gene>
    <name evidence="1" type="ORF">Bpfe_006299</name>
</gene>
<evidence type="ECO:0000313" key="1">
    <source>
        <dbReference type="EMBL" id="KAK0064114.1"/>
    </source>
</evidence>